<evidence type="ECO:0000259" key="12">
    <source>
        <dbReference type="PROSITE" id="PS50011"/>
    </source>
</evidence>
<evidence type="ECO:0000256" key="2">
    <source>
        <dbReference type="ARBA" id="ARBA00012513"/>
    </source>
</evidence>
<keyword evidence="5 10" id="KW-0547">Nucleotide-binding</keyword>
<gene>
    <name evidence="13" type="ORF">MARU1_001067</name>
</gene>
<evidence type="ECO:0000313" key="13">
    <source>
        <dbReference type="EMBL" id="WFD15054.1"/>
    </source>
</evidence>
<dbReference type="Proteomes" id="UP001217582">
    <property type="component" value="Chromosome 2"/>
</dbReference>
<evidence type="ECO:0000313" key="14">
    <source>
        <dbReference type="Proteomes" id="UP001217582"/>
    </source>
</evidence>
<keyword evidence="6 13" id="KW-0418">Kinase</keyword>
<evidence type="ECO:0000256" key="11">
    <source>
        <dbReference type="RuleBase" id="RU000304"/>
    </source>
</evidence>
<dbReference type="SUPFAM" id="SSF56112">
    <property type="entry name" value="Protein kinase-like (PK-like)"/>
    <property type="match status" value="1"/>
</dbReference>
<dbReference type="PROSITE" id="PS00108">
    <property type="entry name" value="PROTEIN_KINASE_ST"/>
    <property type="match status" value="1"/>
</dbReference>
<dbReference type="PROSITE" id="PS50011">
    <property type="entry name" value="PROTEIN_KINASE_DOM"/>
    <property type="match status" value="1"/>
</dbReference>
<dbReference type="InterPro" id="IPR050629">
    <property type="entry name" value="STE20/SPS1-PAK"/>
</dbReference>
<comment type="similarity">
    <text evidence="1">Belongs to the protein kinase superfamily. STE Ser/Thr protein kinase family. STE20 subfamily.</text>
</comment>
<evidence type="ECO:0000256" key="8">
    <source>
        <dbReference type="ARBA" id="ARBA00047899"/>
    </source>
</evidence>
<feature type="domain" description="Protein kinase" evidence="12">
    <location>
        <begin position="24"/>
        <end position="278"/>
    </location>
</feature>
<dbReference type="GO" id="GO:0005737">
    <property type="term" value="C:cytoplasm"/>
    <property type="evidence" value="ECO:0007669"/>
    <property type="project" value="TreeGrafter"/>
</dbReference>
<keyword evidence="4 13" id="KW-0808">Transferase</keyword>
<keyword evidence="3 11" id="KW-0723">Serine/threonine-protein kinase</keyword>
<dbReference type="GO" id="GO:0004674">
    <property type="term" value="F:protein serine/threonine kinase activity"/>
    <property type="evidence" value="ECO:0007669"/>
    <property type="project" value="UniProtKB-KW"/>
</dbReference>
<dbReference type="EMBL" id="CP119917">
    <property type="protein sequence ID" value="WFD15054.1"/>
    <property type="molecule type" value="Genomic_DNA"/>
</dbReference>
<dbReference type="AlphaFoldDB" id="A0AAJ6CJB6"/>
<comment type="catalytic activity">
    <reaction evidence="8">
        <text>L-threonyl-[protein] + ATP = O-phospho-L-threonyl-[protein] + ADP + H(+)</text>
        <dbReference type="Rhea" id="RHEA:46608"/>
        <dbReference type="Rhea" id="RHEA-COMP:11060"/>
        <dbReference type="Rhea" id="RHEA-COMP:11605"/>
        <dbReference type="ChEBI" id="CHEBI:15378"/>
        <dbReference type="ChEBI" id="CHEBI:30013"/>
        <dbReference type="ChEBI" id="CHEBI:30616"/>
        <dbReference type="ChEBI" id="CHEBI:61977"/>
        <dbReference type="ChEBI" id="CHEBI:456216"/>
        <dbReference type="EC" id="2.7.11.1"/>
    </reaction>
</comment>
<feature type="binding site" evidence="10">
    <location>
        <position position="53"/>
    </location>
    <ligand>
        <name>ATP</name>
        <dbReference type="ChEBI" id="CHEBI:30616"/>
    </ligand>
</feature>
<dbReference type="SMART" id="SM00220">
    <property type="entry name" value="S_TKc"/>
    <property type="match status" value="1"/>
</dbReference>
<dbReference type="EC" id="2.7.11.1" evidence="2"/>
<sequence>MSCSTTATMSAATQPETLTSDARYVCLDLLGAGAYGHVYRGMDRSTGTAVAIKIVELDMSTEELNAVQKEIHILSQVQCPFVTRMYDSFVVGMQLWIVMELCVGGSCADHARQGRLNEAHIAVILRDVLRALVYLHAEDMVHRDIKAANVLLYMDQHGTGIRVADFGVAGRLQQAHAKCERAFVGTPYWMSPEVIKQSSYNTKADIWSTGIMAIELAEGEPPYADLHPMKVLHLIPRNPPPQLSPTYSSAFRDFVAQCLTRDPAKRPTAAALLKHKFIRHAGSAVSILTPLAQQYKPLKHSASSQYAAAQTTDPPPLWEFASLRR</sequence>
<dbReference type="InterPro" id="IPR008271">
    <property type="entry name" value="Ser/Thr_kinase_AS"/>
</dbReference>
<dbReference type="PANTHER" id="PTHR48012:SF10">
    <property type="entry name" value="FI20177P1"/>
    <property type="match status" value="1"/>
</dbReference>
<dbReference type="Pfam" id="PF00069">
    <property type="entry name" value="Pkinase"/>
    <property type="match status" value="1"/>
</dbReference>
<comment type="catalytic activity">
    <reaction evidence="9">
        <text>L-seryl-[protein] + ATP = O-phospho-L-seryl-[protein] + ADP + H(+)</text>
        <dbReference type="Rhea" id="RHEA:17989"/>
        <dbReference type="Rhea" id="RHEA-COMP:9863"/>
        <dbReference type="Rhea" id="RHEA-COMP:11604"/>
        <dbReference type="ChEBI" id="CHEBI:15378"/>
        <dbReference type="ChEBI" id="CHEBI:29999"/>
        <dbReference type="ChEBI" id="CHEBI:30616"/>
        <dbReference type="ChEBI" id="CHEBI:83421"/>
        <dbReference type="ChEBI" id="CHEBI:456216"/>
        <dbReference type="EC" id="2.7.11.1"/>
    </reaction>
</comment>
<evidence type="ECO:0000256" key="10">
    <source>
        <dbReference type="PROSITE-ProRule" id="PRU10141"/>
    </source>
</evidence>
<evidence type="ECO:0000256" key="7">
    <source>
        <dbReference type="ARBA" id="ARBA00022840"/>
    </source>
</evidence>
<keyword evidence="7 10" id="KW-0067">ATP-binding</keyword>
<reference evidence="13 14" key="1">
    <citation type="submission" date="2023-03" db="EMBL/GenBank/DDBJ databases">
        <title>Mating type loci evolution in Malassezia.</title>
        <authorList>
            <person name="Coelho M.A."/>
        </authorList>
    </citation>
    <scope>NUCLEOTIDE SEQUENCE [LARGE SCALE GENOMIC DNA]</scope>
    <source>
        <strain evidence="13 14">CBS 13387</strain>
    </source>
</reference>
<evidence type="ECO:0000256" key="6">
    <source>
        <dbReference type="ARBA" id="ARBA00022777"/>
    </source>
</evidence>
<evidence type="ECO:0000256" key="1">
    <source>
        <dbReference type="ARBA" id="ARBA00008874"/>
    </source>
</evidence>
<accession>A0AAJ6CJB6</accession>
<evidence type="ECO:0000256" key="9">
    <source>
        <dbReference type="ARBA" id="ARBA00048679"/>
    </source>
</evidence>
<organism evidence="13 14">
    <name type="scientific">Malassezia arunalokei</name>
    <dbReference type="NCBI Taxonomy" id="1514897"/>
    <lineage>
        <taxon>Eukaryota</taxon>
        <taxon>Fungi</taxon>
        <taxon>Dikarya</taxon>
        <taxon>Basidiomycota</taxon>
        <taxon>Ustilaginomycotina</taxon>
        <taxon>Malasseziomycetes</taxon>
        <taxon>Malasseziales</taxon>
        <taxon>Malasseziaceae</taxon>
        <taxon>Malassezia</taxon>
    </lineage>
</organism>
<keyword evidence="14" id="KW-1185">Reference proteome</keyword>
<name>A0AAJ6CJB6_9BASI</name>
<dbReference type="FunFam" id="1.10.510.10:FF:000421">
    <property type="entry name" value="Serine/threonine-protein kinase PAK 6"/>
    <property type="match status" value="1"/>
</dbReference>
<evidence type="ECO:0000256" key="5">
    <source>
        <dbReference type="ARBA" id="ARBA00022741"/>
    </source>
</evidence>
<dbReference type="InterPro" id="IPR000719">
    <property type="entry name" value="Prot_kinase_dom"/>
</dbReference>
<evidence type="ECO:0000256" key="4">
    <source>
        <dbReference type="ARBA" id="ARBA00022679"/>
    </source>
</evidence>
<dbReference type="InterPro" id="IPR017441">
    <property type="entry name" value="Protein_kinase_ATP_BS"/>
</dbReference>
<dbReference type="InterPro" id="IPR011009">
    <property type="entry name" value="Kinase-like_dom_sf"/>
</dbReference>
<dbReference type="PANTHER" id="PTHR48012">
    <property type="entry name" value="STERILE20-LIKE KINASE, ISOFORM B-RELATED"/>
    <property type="match status" value="1"/>
</dbReference>
<dbReference type="PROSITE" id="PS00107">
    <property type="entry name" value="PROTEIN_KINASE_ATP"/>
    <property type="match status" value="1"/>
</dbReference>
<dbReference type="GO" id="GO:0005524">
    <property type="term" value="F:ATP binding"/>
    <property type="evidence" value="ECO:0007669"/>
    <property type="project" value="UniProtKB-UniRule"/>
</dbReference>
<dbReference type="Gene3D" id="1.10.510.10">
    <property type="entry name" value="Transferase(Phosphotransferase) domain 1"/>
    <property type="match status" value="1"/>
</dbReference>
<protein>
    <recommendedName>
        <fullName evidence="2">non-specific serine/threonine protein kinase</fullName>
        <ecNumber evidence="2">2.7.11.1</ecNumber>
    </recommendedName>
</protein>
<evidence type="ECO:0000256" key="3">
    <source>
        <dbReference type="ARBA" id="ARBA00022527"/>
    </source>
</evidence>
<proteinExistence type="inferred from homology"/>